<evidence type="ECO:0008006" key="6">
    <source>
        <dbReference type="Google" id="ProtNLM"/>
    </source>
</evidence>
<sequence>MQNPWRLPCCTSDMNPASLTTGEDSPPLLLPPDPPDPTSSLSPVQFPPLGTKPPKLPLPPKTLSSPKSGNPAPSTTETLFSQSILTRPLEFLSKAATSTTPSPTVGVENTGPNLEPMATVTSESLVPFSLEIETLTDKTLNSQNPNPKFTNAAYLLIRGIKTMHLRAKQQNSTALRMAHVLEAHPKVSRVYYPGLPSHPEHHIAKRKMTDFGGLVTFEFIDSLKIPYIATSFGGCESFVDQPAARNWDVPRDERLKYGLKDNLVRFSFGVEDFDDLKADILQALDTIPTKTSLYSHQNGVVSDKN</sequence>
<dbReference type="EMBL" id="QGKY02000089">
    <property type="protein sequence ID" value="KAF2613470.1"/>
    <property type="molecule type" value="Genomic_DNA"/>
</dbReference>
<dbReference type="Gene3D" id="3.90.1150.10">
    <property type="entry name" value="Aspartate Aminotransferase, domain 1"/>
    <property type="match status" value="1"/>
</dbReference>
<dbReference type="SUPFAM" id="SSF53383">
    <property type="entry name" value="PLP-dependent transferases"/>
    <property type="match status" value="1"/>
</dbReference>
<protein>
    <recommendedName>
        <fullName evidence="6">Cystathionine gamma-synthase</fullName>
    </recommendedName>
</protein>
<accession>A0A8S9LZZ7</accession>
<reference evidence="5" key="1">
    <citation type="submission" date="2019-12" db="EMBL/GenBank/DDBJ databases">
        <title>Genome sequencing and annotation of Brassica cretica.</title>
        <authorList>
            <person name="Studholme D.J."/>
            <person name="Sarris P.F."/>
        </authorList>
    </citation>
    <scope>NUCLEOTIDE SEQUENCE</scope>
    <source>
        <strain evidence="5">PFS-102/07</strain>
        <tissue evidence="5">Leaf</tissue>
    </source>
</reference>
<dbReference type="GO" id="GO:0019346">
    <property type="term" value="P:transsulfuration"/>
    <property type="evidence" value="ECO:0007669"/>
    <property type="project" value="InterPro"/>
</dbReference>
<dbReference type="GO" id="GO:0009507">
    <property type="term" value="C:chloroplast"/>
    <property type="evidence" value="ECO:0007669"/>
    <property type="project" value="TreeGrafter"/>
</dbReference>
<organism evidence="5">
    <name type="scientific">Brassica cretica</name>
    <name type="common">Mustard</name>
    <dbReference type="NCBI Taxonomy" id="69181"/>
    <lineage>
        <taxon>Eukaryota</taxon>
        <taxon>Viridiplantae</taxon>
        <taxon>Streptophyta</taxon>
        <taxon>Embryophyta</taxon>
        <taxon>Tracheophyta</taxon>
        <taxon>Spermatophyta</taxon>
        <taxon>Magnoliopsida</taxon>
        <taxon>eudicotyledons</taxon>
        <taxon>Gunneridae</taxon>
        <taxon>Pentapetalae</taxon>
        <taxon>rosids</taxon>
        <taxon>malvids</taxon>
        <taxon>Brassicales</taxon>
        <taxon>Brassicaceae</taxon>
        <taxon>Brassiceae</taxon>
        <taxon>Brassica</taxon>
    </lineage>
</organism>
<dbReference type="PANTHER" id="PTHR43379">
    <property type="entry name" value="CYSTATHIONINE GAMMA-SYNTHASE"/>
    <property type="match status" value="1"/>
</dbReference>
<name>A0A8S9LZZ7_BRACR</name>
<dbReference type="GO" id="GO:0030170">
    <property type="term" value="F:pyridoxal phosphate binding"/>
    <property type="evidence" value="ECO:0007669"/>
    <property type="project" value="InterPro"/>
</dbReference>
<gene>
    <name evidence="5" type="ORF">F2Q70_00012624</name>
</gene>
<comment type="caution">
    <text evidence="5">The sequence shown here is derived from an EMBL/GenBank/DDBJ whole genome shotgun (WGS) entry which is preliminary data.</text>
</comment>
<dbReference type="InterPro" id="IPR044639">
    <property type="entry name" value="CGS1/2"/>
</dbReference>
<evidence type="ECO:0000256" key="3">
    <source>
        <dbReference type="RuleBase" id="RU362118"/>
    </source>
</evidence>
<dbReference type="PANTHER" id="PTHR43379:SF1">
    <property type="entry name" value="CYSTATHIONINE GAMMA-SYNTHASE 1, CHLOROPLASTIC-RELATED"/>
    <property type="match status" value="1"/>
</dbReference>
<evidence type="ECO:0000313" key="5">
    <source>
        <dbReference type="EMBL" id="KAF2613470.1"/>
    </source>
</evidence>
<evidence type="ECO:0000256" key="1">
    <source>
        <dbReference type="ARBA" id="ARBA00001933"/>
    </source>
</evidence>
<feature type="compositionally biased region" description="Polar residues" evidence="4">
    <location>
        <begin position="12"/>
        <end position="23"/>
    </location>
</feature>
<feature type="compositionally biased region" description="Low complexity" evidence="4">
    <location>
        <begin position="38"/>
        <end position="49"/>
    </location>
</feature>
<keyword evidence="2 3" id="KW-0663">Pyridoxal phosphate</keyword>
<dbReference type="InterPro" id="IPR015422">
    <property type="entry name" value="PyrdxlP-dep_Trfase_small"/>
</dbReference>
<dbReference type="InterPro" id="IPR000277">
    <property type="entry name" value="Cys/Met-Metab_PyrdxlP-dep_enz"/>
</dbReference>
<proteinExistence type="inferred from homology"/>
<dbReference type="AlphaFoldDB" id="A0A8S9LZZ7"/>
<feature type="compositionally biased region" description="Pro residues" evidence="4">
    <location>
        <begin position="28"/>
        <end position="37"/>
    </location>
</feature>
<comment type="similarity">
    <text evidence="3">Belongs to the trans-sulfuration enzymes family.</text>
</comment>
<evidence type="ECO:0000256" key="4">
    <source>
        <dbReference type="SAM" id="MobiDB-lite"/>
    </source>
</evidence>
<feature type="compositionally biased region" description="Pro residues" evidence="4">
    <location>
        <begin position="50"/>
        <end position="60"/>
    </location>
</feature>
<dbReference type="GO" id="GO:0003962">
    <property type="term" value="F:cystathionine gamma-synthase activity"/>
    <property type="evidence" value="ECO:0007669"/>
    <property type="project" value="InterPro"/>
</dbReference>
<comment type="cofactor">
    <cofactor evidence="1 3">
        <name>pyridoxal 5'-phosphate</name>
        <dbReference type="ChEBI" id="CHEBI:597326"/>
    </cofactor>
</comment>
<feature type="region of interest" description="Disordered" evidence="4">
    <location>
        <begin position="1"/>
        <end position="76"/>
    </location>
</feature>
<dbReference type="GO" id="GO:0009086">
    <property type="term" value="P:methionine biosynthetic process"/>
    <property type="evidence" value="ECO:0007669"/>
    <property type="project" value="InterPro"/>
</dbReference>
<dbReference type="InterPro" id="IPR015424">
    <property type="entry name" value="PyrdxlP-dep_Trfase"/>
</dbReference>
<evidence type="ECO:0000256" key="2">
    <source>
        <dbReference type="ARBA" id="ARBA00022898"/>
    </source>
</evidence>
<dbReference type="Pfam" id="PF01053">
    <property type="entry name" value="Cys_Met_Meta_PP"/>
    <property type="match status" value="1"/>
</dbReference>